<name>A0A1V3BZ81_9ACTN</name>
<organism evidence="1 2">
    <name type="scientific">Nocardiopsis sinuspersici</name>
    <dbReference type="NCBI Taxonomy" id="501010"/>
    <lineage>
        <taxon>Bacteria</taxon>
        <taxon>Bacillati</taxon>
        <taxon>Actinomycetota</taxon>
        <taxon>Actinomycetes</taxon>
        <taxon>Streptosporangiales</taxon>
        <taxon>Nocardiopsidaceae</taxon>
        <taxon>Nocardiopsis</taxon>
    </lineage>
</organism>
<proteinExistence type="predicted"/>
<dbReference type="EMBL" id="MCOK01000001">
    <property type="protein sequence ID" value="OOC53703.1"/>
    <property type="molecule type" value="Genomic_DNA"/>
</dbReference>
<comment type="caution">
    <text evidence="1">The sequence shown here is derived from an EMBL/GenBank/DDBJ whole genome shotgun (WGS) entry which is preliminary data.</text>
</comment>
<dbReference type="AlphaFoldDB" id="A0A1V3BZ81"/>
<dbReference type="RefSeq" id="WP_077690089.1">
    <property type="nucleotide sequence ID" value="NZ_MCOK01000001.1"/>
</dbReference>
<dbReference type="OrthoDB" id="3429207at2"/>
<dbReference type="Proteomes" id="UP000189004">
    <property type="component" value="Unassembled WGS sequence"/>
</dbReference>
<gene>
    <name evidence="1" type="ORF">NOSIN_07735</name>
</gene>
<evidence type="ECO:0000313" key="1">
    <source>
        <dbReference type="EMBL" id="OOC53703.1"/>
    </source>
</evidence>
<reference evidence="2" key="1">
    <citation type="submission" date="2016-08" db="EMBL/GenBank/DDBJ databases">
        <authorList>
            <person name="Tokovenko B."/>
            <person name="Kalinowski J."/>
        </authorList>
    </citation>
    <scope>NUCLEOTIDE SEQUENCE [LARGE SCALE GENOMIC DNA]</scope>
    <source>
        <strain evidence="2">UTMC102</strain>
    </source>
</reference>
<accession>A0A1V3BZ81</accession>
<evidence type="ECO:0000313" key="2">
    <source>
        <dbReference type="Proteomes" id="UP000189004"/>
    </source>
</evidence>
<sequence>MQNRAKQDPDMFAAAITAFEDQRGLSFAVEWRRFPWTYGPDVERALVGPSYLGNVAIGLKDGFSWGYQDRHGKWKYVQRDRLDILVEAVIWDRAGFQPSLPSRSARGQDRGAK</sequence>
<keyword evidence="2" id="KW-1185">Reference proteome</keyword>
<protein>
    <submittedName>
        <fullName evidence="1">Uncharacterized protein</fullName>
    </submittedName>
</protein>